<evidence type="ECO:0000313" key="10">
    <source>
        <dbReference type="Proteomes" id="UP000789595"/>
    </source>
</evidence>
<keyword evidence="7" id="KW-0456">Lyase</keyword>
<dbReference type="AlphaFoldDB" id="A0A8J2S8F1"/>
<evidence type="ECO:0000256" key="5">
    <source>
        <dbReference type="ARBA" id="ARBA00022822"/>
    </source>
</evidence>
<evidence type="ECO:0000256" key="6">
    <source>
        <dbReference type="ARBA" id="ARBA00023141"/>
    </source>
</evidence>
<keyword evidence="4" id="KW-0028">Amino-acid biosynthesis</keyword>
<dbReference type="InterPro" id="IPR011060">
    <property type="entry name" value="RibuloseP-bd_barrel"/>
</dbReference>
<keyword evidence="6" id="KW-0057">Aromatic amino acid biosynthesis</keyword>
<name>A0A8J2S8F1_9STRA</name>
<dbReference type="Proteomes" id="UP000789595">
    <property type="component" value="Unassembled WGS sequence"/>
</dbReference>
<evidence type="ECO:0000256" key="3">
    <source>
        <dbReference type="ARBA" id="ARBA00012043"/>
    </source>
</evidence>
<dbReference type="InterPro" id="IPR002028">
    <property type="entry name" value="Trp_synthase_suA"/>
</dbReference>
<keyword evidence="5" id="KW-0822">Tryptophan biosynthesis</keyword>
<dbReference type="GO" id="GO:0005829">
    <property type="term" value="C:cytosol"/>
    <property type="evidence" value="ECO:0007669"/>
    <property type="project" value="TreeGrafter"/>
</dbReference>
<sequence>MASSSLTPKTHLRLPVTTTKVATLTPLREEQILTPRELVKPAECPARRAASGASALKNAFADARAEGRAALIPYLTAGYPTKDETVDLLLATQAGGADVIELGVPCGDPFMEQVRRAAGDVGARRPSAYPQIEPQREAGEPRYFRNHLAIRPHL</sequence>
<evidence type="ECO:0000256" key="1">
    <source>
        <dbReference type="ARBA" id="ARBA00004733"/>
    </source>
</evidence>
<evidence type="ECO:0000256" key="4">
    <source>
        <dbReference type="ARBA" id="ARBA00022605"/>
    </source>
</evidence>
<evidence type="ECO:0000313" key="9">
    <source>
        <dbReference type="EMBL" id="CAH0367538.1"/>
    </source>
</evidence>
<dbReference type="OrthoDB" id="2643261at2759"/>
<reference evidence="9" key="1">
    <citation type="submission" date="2021-11" db="EMBL/GenBank/DDBJ databases">
        <authorList>
            <consortium name="Genoscope - CEA"/>
            <person name="William W."/>
        </authorList>
    </citation>
    <scope>NUCLEOTIDE SEQUENCE</scope>
</reference>
<gene>
    <name evidence="9" type="ORF">PECAL_2P05630</name>
</gene>
<protein>
    <recommendedName>
        <fullName evidence="3">tryptophan synthase</fullName>
        <ecNumber evidence="3">4.2.1.20</ecNumber>
    </recommendedName>
</protein>
<dbReference type="EMBL" id="CAKKNE010000002">
    <property type="protein sequence ID" value="CAH0367538.1"/>
    <property type="molecule type" value="Genomic_DNA"/>
</dbReference>
<dbReference type="Gene3D" id="3.20.20.70">
    <property type="entry name" value="Aldolase class I"/>
    <property type="match status" value="1"/>
</dbReference>
<dbReference type="Pfam" id="PF00290">
    <property type="entry name" value="Trp_syntA"/>
    <property type="match status" value="1"/>
</dbReference>
<keyword evidence="10" id="KW-1185">Reference proteome</keyword>
<proteinExistence type="predicted"/>
<comment type="pathway">
    <text evidence="1">Amino-acid biosynthesis; L-tryptophan biosynthesis; L-tryptophan from chorismate: step 5/5.</text>
</comment>
<evidence type="ECO:0000256" key="2">
    <source>
        <dbReference type="ARBA" id="ARBA00011270"/>
    </source>
</evidence>
<accession>A0A8J2S8F1</accession>
<comment type="subunit">
    <text evidence="2">Tetramer of two alpha and two beta chains.</text>
</comment>
<dbReference type="GO" id="GO:0004834">
    <property type="term" value="F:tryptophan synthase activity"/>
    <property type="evidence" value="ECO:0007669"/>
    <property type="project" value="UniProtKB-EC"/>
</dbReference>
<comment type="catalytic activity">
    <reaction evidence="8">
        <text>(1S,2R)-1-C-(indol-3-yl)glycerol 3-phosphate + L-serine = D-glyceraldehyde 3-phosphate + L-tryptophan + H2O</text>
        <dbReference type="Rhea" id="RHEA:10532"/>
        <dbReference type="ChEBI" id="CHEBI:15377"/>
        <dbReference type="ChEBI" id="CHEBI:33384"/>
        <dbReference type="ChEBI" id="CHEBI:57912"/>
        <dbReference type="ChEBI" id="CHEBI:58866"/>
        <dbReference type="ChEBI" id="CHEBI:59776"/>
        <dbReference type="EC" id="4.2.1.20"/>
    </reaction>
</comment>
<dbReference type="EC" id="4.2.1.20" evidence="3"/>
<evidence type="ECO:0000256" key="8">
    <source>
        <dbReference type="ARBA" id="ARBA00049047"/>
    </source>
</evidence>
<comment type="caution">
    <text evidence="9">The sequence shown here is derived from an EMBL/GenBank/DDBJ whole genome shotgun (WGS) entry which is preliminary data.</text>
</comment>
<organism evidence="9 10">
    <name type="scientific">Pelagomonas calceolata</name>
    <dbReference type="NCBI Taxonomy" id="35677"/>
    <lineage>
        <taxon>Eukaryota</taxon>
        <taxon>Sar</taxon>
        <taxon>Stramenopiles</taxon>
        <taxon>Ochrophyta</taxon>
        <taxon>Pelagophyceae</taxon>
        <taxon>Pelagomonadales</taxon>
        <taxon>Pelagomonadaceae</taxon>
        <taxon>Pelagomonas</taxon>
    </lineage>
</organism>
<dbReference type="InterPro" id="IPR013785">
    <property type="entry name" value="Aldolase_TIM"/>
</dbReference>
<dbReference type="SUPFAM" id="SSF51366">
    <property type="entry name" value="Ribulose-phoshate binding barrel"/>
    <property type="match status" value="1"/>
</dbReference>
<dbReference type="UniPathway" id="UPA00035">
    <property type="reaction ID" value="UER00044"/>
</dbReference>
<dbReference type="PANTHER" id="PTHR43406:SF1">
    <property type="entry name" value="TRYPTOPHAN SYNTHASE ALPHA CHAIN, CHLOROPLASTIC"/>
    <property type="match status" value="1"/>
</dbReference>
<evidence type="ECO:0000256" key="7">
    <source>
        <dbReference type="ARBA" id="ARBA00023239"/>
    </source>
</evidence>
<dbReference type="PANTHER" id="PTHR43406">
    <property type="entry name" value="TRYPTOPHAN SYNTHASE, ALPHA CHAIN"/>
    <property type="match status" value="1"/>
</dbReference>